<dbReference type="Pfam" id="PF02826">
    <property type="entry name" value="2-Hacid_dh_C"/>
    <property type="match status" value="1"/>
</dbReference>
<dbReference type="SUPFAM" id="SSF51735">
    <property type="entry name" value="NAD(P)-binding Rossmann-fold domains"/>
    <property type="match status" value="1"/>
</dbReference>
<feature type="domain" description="D-isomer specific 2-hydroxyacid dehydrogenase NAD-binding" evidence="3">
    <location>
        <begin position="101"/>
        <end position="275"/>
    </location>
</feature>
<dbReference type="AlphaFoldDB" id="A0A9D1F431"/>
<reference evidence="4" key="2">
    <citation type="journal article" date="2021" name="PeerJ">
        <title>Extensive microbial diversity within the chicken gut microbiome revealed by metagenomics and culture.</title>
        <authorList>
            <person name="Gilroy R."/>
            <person name="Ravi A."/>
            <person name="Getino M."/>
            <person name="Pursley I."/>
            <person name="Horton D.L."/>
            <person name="Alikhan N.F."/>
            <person name="Baker D."/>
            <person name="Gharbi K."/>
            <person name="Hall N."/>
            <person name="Watson M."/>
            <person name="Adriaenssens E.M."/>
            <person name="Foster-Nyarko E."/>
            <person name="Jarju S."/>
            <person name="Secka A."/>
            <person name="Antonio M."/>
            <person name="Oren A."/>
            <person name="Chaudhuri R.R."/>
            <person name="La Ragione R."/>
            <person name="Hildebrand F."/>
            <person name="Pallen M.J."/>
        </authorList>
    </citation>
    <scope>NUCLEOTIDE SEQUENCE</scope>
    <source>
        <strain evidence="4">CHK178-757</strain>
    </source>
</reference>
<dbReference type="InterPro" id="IPR006140">
    <property type="entry name" value="D-isomer_DH_NAD-bd"/>
</dbReference>
<gene>
    <name evidence="4" type="ORF">IAB46_04115</name>
</gene>
<proteinExistence type="predicted"/>
<dbReference type="InterPro" id="IPR036291">
    <property type="entry name" value="NAD(P)-bd_dom_sf"/>
</dbReference>
<evidence type="ECO:0000313" key="5">
    <source>
        <dbReference type="Proteomes" id="UP000823927"/>
    </source>
</evidence>
<dbReference type="PANTHER" id="PTHR43333">
    <property type="entry name" value="2-HACID_DH_C DOMAIN-CONTAINING PROTEIN"/>
    <property type="match status" value="1"/>
</dbReference>
<keyword evidence="1" id="KW-0560">Oxidoreductase</keyword>
<dbReference type="Gene3D" id="3.40.50.720">
    <property type="entry name" value="NAD(P)-binding Rossmann-like Domain"/>
    <property type="match status" value="2"/>
</dbReference>
<name>A0A9D1F431_9FIRM</name>
<dbReference type="EMBL" id="DVIT01000015">
    <property type="protein sequence ID" value="HIS46742.1"/>
    <property type="molecule type" value="Genomic_DNA"/>
</dbReference>
<dbReference type="CDD" id="cd05300">
    <property type="entry name" value="2-Hacid_dh_1"/>
    <property type="match status" value="1"/>
</dbReference>
<keyword evidence="2" id="KW-0520">NAD</keyword>
<evidence type="ECO:0000313" key="4">
    <source>
        <dbReference type="EMBL" id="HIS46742.1"/>
    </source>
</evidence>
<dbReference type="GO" id="GO:0051287">
    <property type="term" value="F:NAD binding"/>
    <property type="evidence" value="ECO:0007669"/>
    <property type="project" value="InterPro"/>
</dbReference>
<evidence type="ECO:0000256" key="2">
    <source>
        <dbReference type="ARBA" id="ARBA00023027"/>
    </source>
</evidence>
<evidence type="ECO:0000259" key="3">
    <source>
        <dbReference type="Pfam" id="PF02826"/>
    </source>
</evidence>
<comment type="caution">
    <text evidence="4">The sequence shown here is derived from an EMBL/GenBank/DDBJ whole genome shotgun (WGS) entry which is preliminary data.</text>
</comment>
<evidence type="ECO:0000256" key="1">
    <source>
        <dbReference type="ARBA" id="ARBA00023002"/>
    </source>
</evidence>
<accession>A0A9D1F431</accession>
<sequence>MRILVVLPVKDRHKERFQKAAPGHELVYCLASEVTPDLAATADVILGNIPVSMLSGCSHLKWIQLNNAGTEGFCEPGALPEGTVLTNATGAYGTAISEHMIAMVFMLHKHLHEYYMQQQSCQWQRLGPMTVADQSTTLVLGMGDIGTAFAKKMHAMGSYIIGIRRSKRPKPDFVGEQYTMDALAQVLPRADIVAMSLPGYDETRHIINEEMLRRMKPSAVLVNVGRGMSVDTMALCRALNEGRLGGACLDVTDPEPLPPDHPLWKARNAIITPHASGGFALDVTLEKILDLCAQNLERFINGQPLVNVIDMRTGYVKR</sequence>
<dbReference type="PANTHER" id="PTHR43333:SF1">
    <property type="entry name" value="D-ISOMER SPECIFIC 2-HYDROXYACID DEHYDROGENASE NAD-BINDING DOMAIN-CONTAINING PROTEIN"/>
    <property type="match status" value="1"/>
</dbReference>
<dbReference type="GO" id="GO:0016491">
    <property type="term" value="F:oxidoreductase activity"/>
    <property type="evidence" value="ECO:0007669"/>
    <property type="project" value="UniProtKB-KW"/>
</dbReference>
<protein>
    <submittedName>
        <fullName evidence="4">D-2-hydroxyacid dehydrogenase</fullName>
    </submittedName>
</protein>
<dbReference type="SUPFAM" id="SSF52283">
    <property type="entry name" value="Formate/glycerate dehydrogenase catalytic domain-like"/>
    <property type="match status" value="1"/>
</dbReference>
<dbReference type="Proteomes" id="UP000823927">
    <property type="component" value="Unassembled WGS sequence"/>
</dbReference>
<reference evidence="4" key="1">
    <citation type="submission" date="2020-10" db="EMBL/GenBank/DDBJ databases">
        <authorList>
            <person name="Gilroy R."/>
        </authorList>
    </citation>
    <scope>NUCLEOTIDE SEQUENCE</scope>
    <source>
        <strain evidence="4">CHK178-757</strain>
    </source>
</reference>
<organism evidence="4 5">
    <name type="scientific">Candidatus Scybalocola faecigallinarum</name>
    <dbReference type="NCBI Taxonomy" id="2840941"/>
    <lineage>
        <taxon>Bacteria</taxon>
        <taxon>Bacillati</taxon>
        <taxon>Bacillota</taxon>
        <taxon>Clostridia</taxon>
        <taxon>Lachnospirales</taxon>
        <taxon>Lachnospiraceae</taxon>
        <taxon>Lachnospiraceae incertae sedis</taxon>
        <taxon>Candidatus Scybalocola (ex Gilroy et al. 2021)</taxon>
    </lineage>
</organism>